<feature type="region of interest" description="Disordered" evidence="1">
    <location>
        <begin position="1"/>
        <end position="30"/>
    </location>
</feature>
<feature type="region of interest" description="Disordered" evidence="1">
    <location>
        <begin position="55"/>
        <end position="123"/>
    </location>
</feature>
<evidence type="ECO:0000313" key="3">
    <source>
        <dbReference type="Proteomes" id="UP000298493"/>
    </source>
</evidence>
<dbReference type="EMBL" id="SNSC02000001">
    <property type="protein sequence ID" value="TID27919.1"/>
    <property type="molecule type" value="Genomic_DNA"/>
</dbReference>
<feature type="compositionally biased region" description="Low complexity" evidence="1">
    <location>
        <begin position="104"/>
        <end position="123"/>
    </location>
</feature>
<proteinExistence type="predicted"/>
<keyword evidence="3" id="KW-1185">Reference proteome</keyword>
<dbReference type="Proteomes" id="UP000298493">
    <property type="component" value="Unassembled WGS sequence"/>
</dbReference>
<organism evidence="2 3">
    <name type="scientific">Venturia nashicola</name>
    <dbReference type="NCBI Taxonomy" id="86259"/>
    <lineage>
        <taxon>Eukaryota</taxon>
        <taxon>Fungi</taxon>
        <taxon>Dikarya</taxon>
        <taxon>Ascomycota</taxon>
        <taxon>Pezizomycotina</taxon>
        <taxon>Dothideomycetes</taxon>
        <taxon>Pleosporomycetidae</taxon>
        <taxon>Venturiales</taxon>
        <taxon>Venturiaceae</taxon>
        <taxon>Venturia</taxon>
    </lineage>
</organism>
<sequence length="172" mass="18775">MGQFFTKPEEAPSRPPSQPPAEDEKDRDNARLKAIVEAQERELWVRDAHIRRLEKDLKHERPHVLPDGSSGEQRLRGDAPSAPPRPWLLPDPEREEKWVVTDTNNNSSSSSIRGTPAAATSATRRATLRPTALAACAAIAANVDTWLSRASSKPVIDIDKSPAMGGVFGVGL</sequence>
<gene>
    <name evidence="2" type="ORF">E6O75_ATG00686</name>
</gene>
<feature type="compositionally biased region" description="Basic and acidic residues" evidence="1">
    <location>
        <begin position="55"/>
        <end position="64"/>
    </location>
</feature>
<reference evidence="2 3" key="1">
    <citation type="submission" date="2019-04" db="EMBL/GenBank/DDBJ databases">
        <title>High contiguity whole genome sequence and gene annotation resource for two Venturia nashicola isolates.</title>
        <authorList>
            <person name="Prokchorchik M."/>
            <person name="Won K."/>
            <person name="Lee Y."/>
            <person name="Choi E.D."/>
            <person name="Segonzac C."/>
            <person name="Sohn K.H."/>
        </authorList>
    </citation>
    <scope>NUCLEOTIDE SEQUENCE [LARGE SCALE GENOMIC DNA]</scope>
    <source>
        <strain evidence="2 3">PRI2</strain>
    </source>
</reference>
<protein>
    <submittedName>
        <fullName evidence="2">Uncharacterized protein</fullName>
    </submittedName>
</protein>
<accession>A0A4Z1PP05</accession>
<evidence type="ECO:0000313" key="2">
    <source>
        <dbReference type="EMBL" id="TID27919.1"/>
    </source>
</evidence>
<evidence type="ECO:0000256" key="1">
    <source>
        <dbReference type="SAM" id="MobiDB-lite"/>
    </source>
</evidence>
<name>A0A4Z1PP05_9PEZI</name>
<comment type="caution">
    <text evidence="2">The sequence shown here is derived from an EMBL/GenBank/DDBJ whole genome shotgun (WGS) entry which is preliminary data.</text>
</comment>
<dbReference type="AlphaFoldDB" id="A0A4Z1PP05"/>